<feature type="domain" description="Tyr recombinase" evidence="4">
    <location>
        <begin position="104"/>
        <end position="288"/>
    </location>
</feature>
<reference evidence="6" key="1">
    <citation type="journal article" date="2013" name="Environ. Microbiol.">
        <title>Microbiota from the distal guts of lean and obese adolescents exhibit partial functional redundancy besides clear differences in community structure.</title>
        <authorList>
            <person name="Ferrer M."/>
            <person name="Ruiz A."/>
            <person name="Lanza F."/>
            <person name="Haange S.B."/>
            <person name="Oberbach A."/>
            <person name="Till H."/>
            <person name="Bargiela R."/>
            <person name="Campoy C."/>
            <person name="Segura M.T."/>
            <person name="Richter M."/>
            <person name="von Bergen M."/>
            <person name="Seifert J."/>
            <person name="Suarez A."/>
        </authorList>
    </citation>
    <scope>NUCLEOTIDE SEQUENCE</scope>
</reference>
<dbReference type="InterPro" id="IPR002104">
    <property type="entry name" value="Integrase_catalytic"/>
</dbReference>
<dbReference type="Gene3D" id="1.10.443.10">
    <property type="entry name" value="Intergrase catalytic core"/>
    <property type="match status" value="1"/>
</dbReference>
<dbReference type="InterPro" id="IPR044068">
    <property type="entry name" value="CB"/>
</dbReference>
<evidence type="ECO:0000313" key="6">
    <source>
        <dbReference type="EMBL" id="EKC54214.1"/>
    </source>
</evidence>
<proteinExistence type="predicted"/>
<sequence>MIDKFKDYMRELRLSQNSIDSYYSDVVLYEKYYKDSYGDDLNKLVFADILMYKQYLLNNSISPKTINRKLTSLRTYNRFLIKEKIQTDEVITDKDYIKIQPPIPSEETLSVQDINKLKHYTSIDNKTSKRDFCIISILCYSGLRASELANLKVKDIKLDERTIYVFGKGNKFRTVVINNIMHAALTTYLTERNNIAINNPYLFLSQKSKNTLKPVSRNFSNRLLDKYKELCKIADLHPHLLRDFFATDALHNAGYTIEQVANQLGHSNINTTKGYLRTKKEDLLNLANRL</sequence>
<dbReference type="PROSITE" id="PS51900">
    <property type="entry name" value="CB"/>
    <property type="match status" value="1"/>
</dbReference>
<dbReference type="Gene3D" id="1.10.150.130">
    <property type="match status" value="1"/>
</dbReference>
<accession>K1SFP1</accession>
<dbReference type="AlphaFoldDB" id="K1SFP1"/>
<evidence type="ECO:0000256" key="1">
    <source>
        <dbReference type="ARBA" id="ARBA00022908"/>
    </source>
</evidence>
<dbReference type="InterPro" id="IPR010998">
    <property type="entry name" value="Integrase_recombinase_N"/>
</dbReference>
<dbReference type="PROSITE" id="PS51898">
    <property type="entry name" value="TYR_RECOMBINASE"/>
    <property type="match status" value="1"/>
</dbReference>
<dbReference type="PANTHER" id="PTHR30349:SF81">
    <property type="entry name" value="TYROSINE RECOMBINASE XERC"/>
    <property type="match status" value="1"/>
</dbReference>
<feature type="domain" description="Core-binding (CB)" evidence="5">
    <location>
        <begin position="1"/>
        <end position="81"/>
    </location>
</feature>
<dbReference type="GO" id="GO:0006310">
    <property type="term" value="P:DNA recombination"/>
    <property type="evidence" value="ECO:0007669"/>
    <property type="project" value="UniProtKB-KW"/>
</dbReference>
<dbReference type="Pfam" id="PF02899">
    <property type="entry name" value="Phage_int_SAM_1"/>
    <property type="match status" value="1"/>
</dbReference>
<keyword evidence="2" id="KW-0238">DNA-binding</keyword>
<dbReference type="Pfam" id="PF00589">
    <property type="entry name" value="Phage_integrase"/>
    <property type="match status" value="1"/>
</dbReference>
<dbReference type="GO" id="GO:0003677">
    <property type="term" value="F:DNA binding"/>
    <property type="evidence" value="ECO:0007669"/>
    <property type="project" value="UniProtKB-KW"/>
</dbReference>
<protein>
    <submittedName>
        <fullName evidence="6">Site-specific tyrosine recombinase XerD</fullName>
    </submittedName>
</protein>
<keyword evidence="1" id="KW-0229">DNA integration</keyword>
<name>K1SFP1_9ZZZZ</name>
<dbReference type="GO" id="GO:0015074">
    <property type="term" value="P:DNA integration"/>
    <property type="evidence" value="ECO:0007669"/>
    <property type="project" value="UniProtKB-KW"/>
</dbReference>
<keyword evidence="3" id="KW-0233">DNA recombination</keyword>
<dbReference type="SUPFAM" id="SSF56349">
    <property type="entry name" value="DNA breaking-rejoining enzymes"/>
    <property type="match status" value="1"/>
</dbReference>
<dbReference type="InterPro" id="IPR050090">
    <property type="entry name" value="Tyrosine_recombinase_XerCD"/>
</dbReference>
<evidence type="ECO:0000256" key="2">
    <source>
        <dbReference type="ARBA" id="ARBA00023125"/>
    </source>
</evidence>
<dbReference type="EMBL" id="AJWZ01008399">
    <property type="protein sequence ID" value="EKC54214.1"/>
    <property type="molecule type" value="Genomic_DNA"/>
</dbReference>
<evidence type="ECO:0000259" key="5">
    <source>
        <dbReference type="PROSITE" id="PS51900"/>
    </source>
</evidence>
<comment type="caution">
    <text evidence="6">The sequence shown here is derived from an EMBL/GenBank/DDBJ whole genome shotgun (WGS) entry which is preliminary data.</text>
</comment>
<dbReference type="InterPro" id="IPR011010">
    <property type="entry name" value="DNA_brk_join_enz"/>
</dbReference>
<dbReference type="InterPro" id="IPR004107">
    <property type="entry name" value="Integrase_SAM-like_N"/>
</dbReference>
<gene>
    <name evidence="6" type="ORF">OBE_12203</name>
</gene>
<organism evidence="6">
    <name type="scientific">human gut metagenome</name>
    <dbReference type="NCBI Taxonomy" id="408170"/>
    <lineage>
        <taxon>unclassified sequences</taxon>
        <taxon>metagenomes</taxon>
        <taxon>organismal metagenomes</taxon>
    </lineage>
</organism>
<evidence type="ECO:0000259" key="4">
    <source>
        <dbReference type="PROSITE" id="PS51898"/>
    </source>
</evidence>
<dbReference type="CDD" id="cd00397">
    <property type="entry name" value="DNA_BRE_C"/>
    <property type="match status" value="1"/>
</dbReference>
<dbReference type="PANTHER" id="PTHR30349">
    <property type="entry name" value="PHAGE INTEGRASE-RELATED"/>
    <property type="match status" value="1"/>
</dbReference>
<evidence type="ECO:0000256" key="3">
    <source>
        <dbReference type="ARBA" id="ARBA00023172"/>
    </source>
</evidence>
<dbReference type="InterPro" id="IPR013762">
    <property type="entry name" value="Integrase-like_cat_sf"/>
</dbReference>